<evidence type="ECO:0000256" key="6">
    <source>
        <dbReference type="ARBA" id="ARBA00023125"/>
    </source>
</evidence>
<keyword evidence="4 7" id="KW-0067">ATP-binding</keyword>
<sequence length="1165" mass="128605">MHFTGLKIVGFKSFADPVDFAIREGLTGIVGPNGCGKSNILESLRWVMGATSARAMRGGEMDDLIFSGSSNRPQRENAEVALILDNSARRAPAELNDSDELEVKRRLRRGAGSTYKINGRTVRAKDVQLLFADASTGANSPALVRQGQISELIASKPQNRRRILEEAAGIAGLNQRRHEAELKLRGAADSLSRLDEIIGEVDKQLNTLKRQASRAKKYRALQEQIETLEAQIAYYKWKTAREETALAQASVLETSQSVQEYAQLEASCAAAELKLRDQIPPLRENESEASAHLGLLKLEIAKLDGERKAASDSIVRLEQDLKRIVEDQSREHALREEALTSAERAKVSLNALPEEDQDTFDTQLASLRAELAEAQHKLRIADTESDNLAAKLATAQAEASSAKAALERAILKQNNLETEKQNALTSLADLGSSEKLEAQQTALAKQLELAEKALSDGQDLADKLDVEANTARKNEKESITPLNEAEKNIRSIEAQIAGLQRLVGKKQSSQSAPILDETHPNAGLERALAAALGDDLNASMNQADSQYWSDSQAQHLSPMPDGATPLNQLVEAPAALAARLSQCGLVEAEDAAKLKSQLKQGQRLVSKEGDLWRWDGFVRTAKAPSSASEKLEQRALILDLEKQLSKANKAADKLRTAQQNAAKALVLAQDKARDSQRALPILTQAASRAKQELMQNEQALERLMLRRSNVEDNVSRIEDALLQTLEEVAQAKASLSGGPSENDTRALEDLRADVRKLREEEREYHNSINNLEHEQSRSRARKSALERELKDWSRRADSADIRLTDLHTQRTGVRRQLESAKAQPDDIADKLSTLNSKLEAANATRTEASNALSQMETQLREAETQARQARDASAKARETLIRSETRLEAAQRREEDISENIKARFELDFDALEKLNASFSPENLTAENDQDIENKEIPFSIPQAETQLALLMRDRESLGGVNMEADLQVEETANRLETQLREREDLDQAIAKLQEGVQALNAQGRTLLLEAFEKVSEHFRVLFEALFEGGEAHLELTESDDPLQAGLEIFACPPGKRLSALSLMSGGEQALTAAALIFAVFLSQPSPLCVLDEVDAPLDDANVDRFCRMLDTMRSRTDTRFIVITHNPVTMTRMDRLYGVTMQERGVSRLVSVDLQSAEQLVAAQ</sequence>
<feature type="coiled-coil region" evidence="7">
    <location>
        <begin position="831"/>
        <end position="900"/>
    </location>
</feature>
<organism evidence="9 10">
    <name type="scientific">Hirschia baltica (strain ATCC 49814 / DSM 5838 / IFAM 1418)</name>
    <dbReference type="NCBI Taxonomy" id="582402"/>
    <lineage>
        <taxon>Bacteria</taxon>
        <taxon>Pseudomonadati</taxon>
        <taxon>Pseudomonadota</taxon>
        <taxon>Alphaproteobacteria</taxon>
        <taxon>Hyphomonadales</taxon>
        <taxon>Hyphomonadaceae</taxon>
        <taxon>Hirschia</taxon>
    </lineage>
</organism>
<feature type="domain" description="RecF/RecN/SMC N-terminal" evidence="8">
    <location>
        <begin position="5"/>
        <end position="1148"/>
    </location>
</feature>
<feature type="coiled-coil region" evidence="7">
    <location>
        <begin position="300"/>
        <end position="327"/>
    </location>
</feature>
<dbReference type="Pfam" id="PF02463">
    <property type="entry name" value="SMC_N"/>
    <property type="match status" value="1"/>
</dbReference>
<dbReference type="NCBIfam" id="TIGR02168">
    <property type="entry name" value="SMC_prok_B"/>
    <property type="match status" value="1"/>
</dbReference>
<feature type="coiled-coil region" evidence="7">
    <location>
        <begin position="686"/>
        <end position="802"/>
    </location>
</feature>
<feature type="binding site" evidence="7">
    <location>
        <begin position="32"/>
        <end position="39"/>
    </location>
    <ligand>
        <name>ATP</name>
        <dbReference type="ChEBI" id="CHEBI:30616"/>
    </ligand>
</feature>
<dbReference type="HAMAP" id="MF_01894">
    <property type="entry name" value="Smc_prok"/>
    <property type="match status" value="1"/>
</dbReference>
<dbReference type="GO" id="GO:0005737">
    <property type="term" value="C:cytoplasm"/>
    <property type="evidence" value="ECO:0007669"/>
    <property type="project" value="UniProtKB-SubCell"/>
</dbReference>
<keyword evidence="5 7" id="KW-0175">Coiled coil</keyword>
<dbReference type="CDD" id="cd03278">
    <property type="entry name" value="ABC_SMC_barmotin"/>
    <property type="match status" value="1"/>
</dbReference>
<keyword evidence="6 7" id="KW-0238">DNA-binding</keyword>
<dbReference type="GO" id="GO:0016887">
    <property type="term" value="F:ATP hydrolysis activity"/>
    <property type="evidence" value="ECO:0007669"/>
    <property type="project" value="InterPro"/>
</dbReference>
<dbReference type="GO" id="GO:0030261">
    <property type="term" value="P:chromosome condensation"/>
    <property type="evidence" value="ECO:0007669"/>
    <property type="project" value="InterPro"/>
</dbReference>
<gene>
    <name evidence="7" type="primary">smc</name>
    <name evidence="9" type="ordered locus">Hbal_1060</name>
</gene>
<evidence type="ECO:0000256" key="4">
    <source>
        <dbReference type="ARBA" id="ARBA00022840"/>
    </source>
</evidence>
<dbReference type="PANTHER" id="PTHR43977">
    <property type="entry name" value="STRUCTURAL MAINTENANCE OF CHROMOSOMES PROTEIN 3"/>
    <property type="match status" value="1"/>
</dbReference>
<dbReference type="FunFam" id="3.40.50.300:FF:000901">
    <property type="entry name" value="Chromosome partition protein Smc"/>
    <property type="match status" value="1"/>
</dbReference>
<keyword evidence="2 7" id="KW-0963">Cytoplasm</keyword>
<dbReference type="KEGG" id="hba:Hbal_1060"/>
<dbReference type="GO" id="GO:0006260">
    <property type="term" value="P:DNA replication"/>
    <property type="evidence" value="ECO:0007669"/>
    <property type="project" value="UniProtKB-UniRule"/>
</dbReference>
<dbReference type="GO" id="GO:0007059">
    <property type="term" value="P:chromosome segregation"/>
    <property type="evidence" value="ECO:0007669"/>
    <property type="project" value="UniProtKB-UniRule"/>
</dbReference>
<comment type="domain">
    <text evidence="7">Contains large globular domains required for ATP hydrolysis at each terminus and a third globular domain forming a flexible hinge near the middle of the molecule. These domains are separated by coiled-coil structures.</text>
</comment>
<comment type="function">
    <text evidence="7">Required for chromosome condensation and partitioning.</text>
</comment>
<dbReference type="EMBL" id="CP001678">
    <property type="protein sequence ID" value="ACT58754.1"/>
    <property type="molecule type" value="Genomic_DNA"/>
</dbReference>
<feature type="coiled-coil region" evidence="7">
    <location>
        <begin position="969"/>
        <end position="1003"/>
    </location>
</feature>
<dbReference type="GO" id="GO:0007062">
    <property type="term" value="P:sister chromatid cohesion"/>
    <property type="evidence" value="ECO:0007669"/>
    <property type="project" value="InterPro"/>
</dbReference>
<proteinExistence type="inferred from homology"/>
<reference evidence="10" key="1">
    <citation type="journal article" date="2011" name="J. Bacteriol.">
        <title>Genome sequences of eight morphologically diverse alphaproteobacteria.</title>
        <authorList>
            <consortium name="US DOE Joint Genome Institute"/>
            <person name="Brown P.J."/>
            <person name="Kysela D.T."/>
            <person name="Buechlein A."/>
            <person name="Hemmerich C."/>
            <person name="Brun Y.V."/>
        </authorList>
    </citation>
    <scope>NUCLEOTIDE SEQUENCE [LARGE SCALE GENOMIC DNA]</scope>
    <source>
        <strain evidence="10">ATCC 49814 / DSM 5838 / IFAM 1418</strain>
    </source>
</reference>
<feature type="coiled-coil region" evidence="7">
    <location>
        <begin position="357"/>
        <end position="453"/>
    </location>
</feature>
<dbReference type="GO" id="GO:0005524">
    <property type="term" value="F:ATP binding"/>
    <property type="evidence" value="ECO:0007669"/>
    <property type="project" value="UniProtKB-UniRule"/>
</dbReference>
<name>C6XRC2_HIRBI</name>
<dbReference type="RefSeq" id="WP_015826904.1">
    <property type="nucleotide sequence ID" value="NC_012982.1"/>
</dbReference>
<evidence type="ECO:0000313" key="9">
    <source>
        <dbReference type="EMBL" id="ACT58754.1"/>
    </source>
</evidence>
<dbReference type="GO" id="GO:0003677">
    <property type="term" value="F:DNA binding"/>
    <property type="evidence" value="ECO:0007669"/>
    <property type="project" value="UniProtKB-UniRule"/>
</dbReference>
<dbReference type="InterPro" id="IPR003395">
    <property type="entry name" value="RecF/RecN/SMC_N"/>
</dbReference>
<evidence type="ECO:0000313" key="10">
    <source>
        <dbReference type="Proteomes" id="UP000002745"/>
    </source>
</evidence>
<dbReference type="Gene3D" id="1.10.287.1490">
    <property type="match status" value="1"/>
</dbReference>
<keyword evidence="10" id="KW-1185">Reference proteome</keyword>
<dbReference type="OrthoDB" id="9808768at2"/>
<dbReference type="STRING" id="582402.Hbal_1060"/>
<dbReference type="InterPro" id="IPR011890">
    <property type="entry name" value="SMC_prok"/>
</dbReference>
<comment type="similarity">
    <text evidence="7">Belongs to the SMC family.</text>
</comment>
<dbReference type="Gene3D" id="3.40.50.300">
    <property type="entry name" value="P-loop containing nucleotide triphosphate hydrolases"/>
    <property type="match status" value="2"/>
</dbReference>
<feature type="coiled-coil region" evidence="7">
    <location>
        <begin position="191"/>
        <end position="238"/>
    </location>
</feature>
<protein>
    <recommendedName>
        <fullName evidence="7">Chromosome partition protein Smc</fullName>
    </recommendedName>
</protein>
<keyword evidence="3 7" id="KW-0547">Nucleotide-binding</keyword>
<comment type="subunit">
    <text evidence="7">Homodimer.</text>
</comment>
<dbReference type="InterPro" id="IPR024704">
    <property type="entry name" value="SMC"/>
</dbReference>
<dbReference type="eggNOG" id="COG1196">
    <property type="taxonomic scope" value="Bacteria"/>
</dbReference>
<accession>C6XRC2</accession>
<dbReference type="SUPFAM" id="SSF52540">
    <property type="entry name" value="P-loop containing nucleoside triphosphate hydrolases"/>
    <property type="match status" value="1"/>
</dbReference>
<dbReference type="Proteomes" id="UP000002745">
    <property type="component" value="Chromosome"/>
</dbReference>
<dbReference type="HOGENOM" id="CLU_001042_2_1_5"/>
<dbReference type="AlphaFoldDB" id="C6XRC2"/>
<dbReference type="PIRSF" id="PIRSF005719">
    <property type="entry name" value="SMC"/>
    <property type="match status" value="1"/>
</dbReference>
<evidence type="ECO:0000256" key="5">
    <source>
        <dbReference type="ARBA" id="ARBA00023054"/>
    </source>
</evidence>
<evidence type="ECO:0000256" key="2">
    <source>
        <dbReference type="ARBA" id="ARBA00022490"/>
    </source>
</evidence>
<evidence type="ECO:0000256" key="3">
    <source>
        <dbReference type="ARBA" id="ARBA00022741"/>
    </source>
</evidence>
<evidence type="ECO:0000259" key="8">
    <source>
        <dbReference type="Pfam" id="PF02463"/>
    </source>
</evidence>
<evidence type="ECO:0000256" key="7">
    <source>
        <dbReference type="HAMAP-Rule" id="MF_01894"/>
    </source>
</evidence>
<comment type="subcellular location">
    <subcellularLocation>
        <location evidence="1 7">Cytoplasm</location>
    </subcellularLocation>
</comment>
<dbReference type="InterPro" id="IPR027417">
    <property type="entry name" value="P-loop_NTPase"/>
</dbReference>
<evidence type="ECO:0000256" key="1">
    <source>
        <dbReference type="ARBA" id="ARBA00004496"/>
    </source>
</evidence>